<dbReference type="Proteomes" id="UP000199236">
    <property type="component" value="Unassembled WGS sequence"/>
</dbReference>
<organism evidence="1 2">
    <name type="scientific">Cohaesibacter marisflavi</name>
    <dbReference type="NCBI Taxonomy" id="655353"/>
    <lineage>
        <taxon>Bacteria</taxon>
        <taxon>Pseudomonadati</taxon>
        <taxon>Pseudomonadota</taxon>
        <taxon>Alphaproteobacteria</taxon>
        <taxon>Hyphomicrobiales</taxon>
        <taxon>Cohaesibacteraceae</taxon>
    </lineage>
</organism>
<name>A0A1I5MMV0_9HYPH</name>
<reference evidence="1 2" key="1">
    <citation type="submission" date="2016-10" db="EMBL/GenBank/DDBJ databases">
        <authorList>
            <person name="de Groot N.N."/>
        </authorList>
    </citation>
    <scope>NUCLEOTIDE SEQUENCE [LARGE SCALE GENOMIC DNA]</scope>
    <source>
        <strain evidence="1 2">CGMCC 1.9157</strain>
    </source>
</reference>
<dbReference type="EMBL" id="FOVR01000022">
    <property type="protein sequence ID" value="SFP10879.1"/>
    <property type="molecule type" value="Genomic_DNA"/>
</dbReference>
<dbReference type="STRING" id="655353.SAMN04488056_12227"/>
<evidence type="ECO:0000313" key="2">
    <source>
        <dbReference type="Proteomes" id="UP000199236"/>
    </source>
</evidence>
<proteinExistence type="predicted"/>
<gene>
    <name evidence="1" type="ORF">SAMN04488056_12227</name>
</gene>
<keyword evidence="2" id="KW-1185">Reference proteome</keyword>
<sequence length="96" mass="10650">MAYLNRQTSLPIKHPKGNLECDIGRITDLVTSSNLNTRLVYDLFDQDFLPGPGMIFIKHAPLSGLMGFVKPGCTMRIGLIQQSDTTFRLLCIIPVA</sequence>
<dbReference type="AlphaFoldDB" id="A0A1I5MMV0"/>
<protein>
    <submittedName>
        <fullName evidence="1">Uncharacterized protein</fullName>
    </submittedName>
</protein>
<evidence type="ECO:0000313" key="1">
    <source>
        <dbReference type="EMBL" id="SFP10879.1"/>
    </source>
</evidence>
<accession>A0A1I5MMV0</accession>